<keyword evidence="1" id="KW-0812">Transmembrane</keyword>
<organism evidence="2">
    <name type="scientific">marine metagenome</name>
    <dbReference type="NCBI Taxonomy" id="408172"/>
    <lineage>
        <taxon>unclassified sequences</taxon>
        <taxon>metagenomes</taxon>
        <taxon>ecological metagenomes</taxon>
    </lineage>
</organism>
<keyword evidence="1" id="KW-0472">Membrane</keyword>
<dbReference type="AlphaFoldDB" id="A0A381NRQ2"/>
<protein>
    <submittedName>
        <fullName evidence="2">Uncharacterized protein</fullName>
    </submittedName>
</protein>
<evidence type="ECO:0000313" key="2">
    <source>
        <dbReference type="EMBL" id="SUZ57261.1"/>
    </source>
</evidence>
<gene>
    <name evidence="2" type="ORF">METZ01_LOCUS10115</name>
</gene>
<keyword evidence="1" id="KW-1133">Transmembrane helix</keyword>
<dbReference type="EMBL" id="UINC01000552">
    <property type="protein sequence ID" value="SUZ57261.1"/>
    <property type="molecule type" value="Genomic_DNA"/>
</dbReference>
<sequence>MIVLIYKLDLAAIRRRSKGKLIAPQKYGFSLICVIIYTLLLISSSYEIRNKSKILSN</sequence>
<accession>A0A381NRQ2</accession>
<proteinExistence type="predicted"/>
<feature type="transmembrane region" description="Helical" evidence="1">
    <location>
        <begin position="27"/>
        <end position="46"/>
    </location>
</feature>
<name>A0A381NRQ2_9ZZZZ</name>
<reference evidence="2" key="1">
    <citation type="submission" date="2018-05" db="EMBL/GenBank/DDBJ databases">
        <authorList>
            <person name="Lanie J.A."/>
            <person name="Ng W.-L."/>
            <person name="Kazmierczak K.M."/>
            <person name="Andrzejewski T.M."/>
            <person name="Davidsen T.M."/>
            <person name="Wayne K.J."/>
            <person name="Tettelin H."/>
            <person name="Glass J.I."/>
            <person name="Rusch D."/>
            <person name="Podicherti R."/>
            <person name="Tsui H.-C.T."/>
            <person name="Winkler M.E."/>
        </authorList>
    </citation>
    <scope>NUCLEOTIDE SEQUENCE</scope>
</reference>
<evidence type="ECO:0000256" key="1">
    <source>
        <dbReference type="SAM" id="Phobius"/>
    </source>
</evidence>